<dbReference type="EC" id="2.5.1.6" evidence="10"/>
<dbReference type="Gene3D" id="3.30.300.10">
    <property type="match status" value="3"/>
</dbReference>
<dbReference type="AlphaFoldDB" id="A0AAD2HEI8"/>
<name>A0AAD2HEI8_9AGAR</name>
<comment type="cofactor">
    <cofactor evidence="10">
        <name>K(+)</name>
        <dbReference type="ChEBI" id="CHEBI:29103"/>
    </cofactor>
    <text evidence="10">Binds 1 potassium ion per subunit. The potassium ion interacts primarily with the substrate.</text>
</comment>
<evidence type="ECO:0000259" key="14">
    <source>
        <dbReference type="Pfam" id="PF02773"/>
    </source>
</evidence>
<dbReference type="PANTHER" id="PTHR11964">
    <property type="entry name" value="S-ADENOSYLMETHIONINE SYNTHETASE"/>
    <property type="match status" value="1"/>
</dbReference>
<keyword evidence="8 10" id="KW-0460">Magnesium</keyword>
<dbReference type="GO" id="GO:0046872">
    <property type="term" value="F:metal ion binding"/>
    <property type="evidence" value="ECO:0007669"/>
    <property type="project" value="UniProtKB-KW"/>
</dbReference>
<comment type="caution">
    <text evidence="15">The sequence shown here is derived from an EMBL/GenBank/DDBJ whole genome shotgun (WGS) entry which is preliminary data.</text>
</comment>
<reference evidence="15" key="1">
    <citation type="submission" date="2023-11" db="EMBL/GenBank/DDBJ databases">
        <authorList>
            <person name="De Vega J J."/>
            <person name="De Vega J J."/>
        </authorList>
    </citation>
    <scope>NUCLEOTIDE SEQUENCE</scope>
</reference>
<dbReference type="PROSITE" id="PS00377">
    <property type="entry name" value="ADOMET_SYNTHASE_2"/>
    <property type="match status" value="1"/>
</dbReference>
<keyword evidence="3 10" id="KW-0554">One-carbon metabolism</keyword>
<dbReference type="Proteomes" id="UP001295794">
    <property type="component" value="Unassembled WGS sequence"/>
</dbReference>
<keyword evidence="6 10" id="KW-0547">Nucleotide-binding</keyword>
<dbReference type="Pfam" id="PF02772">
    <property type="entry name" value="S-AdoMet_synt_M"/>
    <property type="match status" value="1"/>
</dbReference>
<dbReference type="Gene3D" id="3.30.980.10">
    <property type="entry name" value="Threonyl-trna Synthetase, Chain A, domain 2"/>
    <property type="match status" value="1"/>
</dbReference>
<accession>A0AAD2HEI8</accession>
<dbReference type="GO" id="GO:0006730">
    <property type="term" value="P:one-carbon metabolic process"/>
    <property type="evidence" value="ECO:0007669"/>
    <property type="project" value="UniProtKB-KW"/>
</dbReference>
<dbReference type="InterPro" id="IPR002133">
    <property type="entry name" value="S-AdoMet_synthetase"/>
</dbReference>
<comment type="catalytic activity">
    <reaction evidence="10">
        <text>L-methionine + ATP + H2O = S-adenosyl-L-methionine + phosphate + diphosphate</text>
        <dbReference type="Rhea" id="RHEA:21080"/>
        <dbReference type="ChEBI" id="CHEBI:15377"/>
        <dbReference type="ChEBI" id="CHEBI:30616"/>
        <dbReference type="ChEBI" id="CHEBI:33019"/>
        <dbReference type="ChEBI" id="CHEBI:43474"/>
        <dbReference type="ChEBI" id="CHEBI:57844"/>
        <dbReference type="ChEBI" id="CHEBI:59789"/>
        <dbReference type="EC" id="2.5.1.6"/>
    </reaction>
</comment>
<organism evidence="15 16">
    <name type="scientific">Mycena citricolor</name>
    <dbReference type="NCBI Taxonomy" id="2018698"/>
    <lineage>
        <taxon>Eukaryota</taxon>
        <taxon>Fungi</taxon>
        <taxon>Dikarya</taxon>
        <taxon>Basidiomycota</taxon>
        <taxon>Agaricomycotina</taxon>
        <taxon>Agaricomycetes</taxon>
        <taxon>Agaricomycetidae</taxon>
        <taxon>Agaricales</taxon>
        <taxon>Marasmiineae</taxon>
        <taxon>Mycenaceae</taxon>
        <taxon>Mycena</taxon>
    </lineage>
</organism>
<evidence type="ECO:0000313" key="15">
    <source>
        <dbReference type="EMBL" id="CAK5273350.1"/>
    </source>
</evidence>
<keyword evidence="16" id="KW-1185">Reference proteome</keyword>
<evidence type="ECO:0000256" key="8">
    <source>
        <dbReference type="ARBA" id="ARBA00022842"/>
    </source>
</evidence>
<dbReference type="SUPFAM" id="SSF55973">
    <property type="entry name" value="S-adenosylmethionine synthetase"/>
    <property type="match status" value="3"/>
</dbReference>
<dbReference type="GO" id="GO:0019867">
    <property type="term" value="C:outer membrane"/>
    <property type="evidence" value="ECO:0007669"/>
    <property type="project" value="InterPro"/>
</dbReference>
<evidence type="ECO:0000259" key="12">
    <source>
        <dbReference type="Pfam" id="PF00438"/>
    </source>
</evidence>
<proteinExistence type="inferred from homology"/>
<evidence type="ECO:0000256" key="9">
    <source>
        <dbReference type="ARBA" id="ARBA00022958"/>
    </source>
</evidence>
<dbReference type="GO" id="GO:0006556">
    <property type="term" value="P:S-adenosylmethionine biosynthetic process"/>
    <property type="evidence" value="ECO:0007669"/>
    <property type="project" value="InterPro"/>
</dbReference>
<comment type="pathway">
    <text evidence="1 10">Amino-acid biosynthesis; S-adenosyl-L-methionine biosynthesis; S-adenosyl-L-methionine from L-methionine: step 1/1.</text>
</comment>
<keyword evidence="7 10" id="KW-0067">ATP-binding</keyword>
<dbReference type="GO" id="GO:0005524">
    <property type="term" value="F:ATP binding"/>
    <property type="evidence" value="ECO:0007669"/>
    <property type="project" value="UniProtKB-KW"/>
</dbReference>
<evidence type="ECO:0000256" key="3">
    <source>
        <dbReference type="ARBA" id="ARBA00022563"/>
    </source>
</evidence>
<comment type="cofactor">
    <cofactor evidence="10">
        <name>Mg(2+)</name>
        <dbReference type="ChEBI" id="CHEBI:18420"/>
    </cofactor>
    <text evidence="10">Binds 2 magnesium ions per subunit. The magnesium ions interact primarily with the substrate.</text>
</comment>
<sequence>MNQIEQTPNGKDYFEPMHSAEHLINGAIARTLGCGRAFSTHIEKKKSKCDFRFHRNLTPEELTGIERTVNEQIASHADVRDEILTAAEAAARYNLSRLPEGATTVRIVHIGDFDSSTARTAFYGPGQTNWWNRFKRRIGKEPVLLDSTLTARSAEGMKIYLNGKGFLDASTAFRVDTSGKKAKVTYLARQGEPYRIGSIRYDFRDRSLQSIIFSDTISTLLHTGDIFDANTLDDERLCSRLDGGQPHGQPDDGRKTLHGRIYRRRRSDARRQPNLPHPDIYIYPDYNPSAAVSDSLYESRLDTLDYKGLKIVYDTRSKVRAEILRRTISLYPNYLYNADEVKRTYENIMRLDYYKSASILFSEAEGDTLLRDNRITYIGQSQDSTGIGEASYGTEHYLNCTIFCTPALRQGYSLELEGTTSADYFGIAATVRGGYEFMRVKQKRNSFELGVSTSFSFPRFITPLRIDRYNRAFNPRTKVEVSYSVQRRPYYHRTLASGVWGYTWGNGKNSTFVLRPADISVVKLRQIDTAFLEQLQNPYLRNSYESQLIAGLSGSYIFNNQKINTERNSLALRFNFETNGNLIDGLSHLFGRSSGEEYYKLFGIRYAQYFRFDLNLARKFVLGPKTSLVYRFYGGWGYAYGNSTSIPFERLFYCGGSNSMRGWLARTLGPGNEVRWVSDYPTIWGILQGALFFDVGNIWFLGQGGYGEESQFKIDRFYKQLGFNTGLGARFDFSFFVFRIDWGIKLHNPNEAAGQRWIQNFRMQNTTLNFGMGFLFTSESVSEGHPDKVSDQISDAILDEFLRHDSNSKVACETLCTTGLVVVAGEVRSEAYVDVQDVARRVINRIGYTNADYRFDGNSCGVLSAIHEQSPDINQGVVRETEEEQGAGDQGIMFGYACSETKELMPATLILSHVILKELAAIRREGKVMTYLRPDAKSQVTIEYGDDNKPQRVHTIVVSTQHDEFITAAEAGGEKAAEKAMCAKIREDVQNILIPRTKARLERAGDCLAELIGDDYILHVNPTGKFVIGGPHGDTGVTGRKIIVDSYGGRGAHGGGAFSGKDSSKVDRSAAYAARHIAKNLVAAGIADEVLVQLSYAIGIAQPLSVYVNTNGTSKVKMTDGQIAAKINDLFDLRPAAIVREFGLRNPIFEATASYGHFGNRPYTQKVTLFEKGKEVSKEIEFFAWEKLDAVDKLKKAFRC</sequence>
<evidence type="ECO:0000256" key="5">
    <source>
        <dbReference type="ARBA" id="ARBA00022723"/>
    </source>
</evidence>
<feature type="domain" description="S-adenosylmethionine synthetase C-terminal" evidence="14">
    <location>
        <begin position="1028"/>
        <end position="1162"/>
    </location>
</feature>
<dbReference type="HAMAP" id="MF_00086">
    <property type="entry name" value="S_AdoMet_synth1"/>
    <property type="match status" value="1"/>
</dbReference>
<evidence type="ECO:0000259" key="13">
    <source>
        <dbReference type="Pfam" id="PF02772"/>
    </source>
</evidence>
<dbReference type="EMBL" id="CAVNYO010000331">
    <property type="protein sequence ID" value="CAK5273350.1"/>
    <property type="molecule type" value="Genomic_DNA"/>
</dbReference>
<keyword evidence="5 10" id="KW-0479">Metal-binding</keyword>
<feature type="domain" description="S-adenosylmethionine synthetase N-terminal" evidence="12">
    <location>
        <begin position="774"/>
        <end position="871"/>
    </location>
</feature>
<dbReference type="Pfam" id="PF00438">
    <property type="entry name" value="S-AdoMet_synt_N"/>
    <property type="match status" value="1"/>
</dbReference>
<dbReference type="InterPro" id="IPR022631">
    <property type="entry name" value="ADOMET_SYNTHASE_CS"/>
</dbReference>
<dbReference type="InterPro" id="IPR022636">
    <property type="entry name" value="S-AdoMet_synthetase_sfam"/>
</dbReference>
<comment type="function">
    <text evidence="10">Catalyzes the formation of S-adenosylmethionine from methionine and ATP.</text>
</comment>
<keyword evidence="9 10" id="KW-0630">Potassium</keyword>
<dbReference type="SUPFAM" id="SSF55186">
    <property type="entry name" value="ThrRS/AlaRS common domain"/>
    <property type="match status" value="1"/>
</dbReference>
<dbReference type="Gene3D" id="2.40.160.50">
    <property type="entry name" value="membrane protein fhac: a member of the omp85/tpsb transporter family"/>
    <property type="match status" value="1"/>
</dbReference>
<evidence type="ECO:0000256" key="11">
    <source>
        <dbReference type="RuleBase" id="RU004462"/>
    </source>
</evidence>
<dbReference type="NCBIfam" id="TIGR01034">
    <property type="entry name" value="metK"/>
    <property type="match status" value="1"/>
</dbReference>
<comment type="similarity">
    <text evidence="2 11">Belongs to the AdoMet synthase family.</text>
</comment>
<dbReference type="PROSITE" id="PS00376">
    <property type="entry name" value="ADOMET_SYNTHASE_1"/>
    <property type="match status" value="1"/>
</dbReference>
<gene>
    <name evidence="15" type="ORF">MYCIT1_LOCUS19771</name>
</gene>
<evidence type="ECO:0000256" key="6">
    <source>
        <dbReference type="ARBA" id="ARBA00022741"/>
    </source>
</evidence>
<dbReference type="InterPro" id="IPR022629">
    <property type="entry name" value="S-AdoMet_synt_central"/>
</dbReference>
<feature type="domain" description="S-adenosylmethionine synthetase central" evidence="13">
    <location>
        <begin position="884"/>
        <end position="1026"/>
    </location>
</feature>
<dbReference type="Pfam" id="PF02773">
    <property type="entry name" value="S-AdoMet_synt_C"/>
    <property type="match status" value="1"/>
</dbReference>
<protein>
    <recommendedName>
        <fullName evidence="10">S-adenosylmethionine synthase</fullName>
        <ecNumber evidence="10">2.5.1.6</ecNumber>
    </recommendedName>
</protein>
<dbReference type="CDD" id="cd18079">
    <property type="entry name" value="S-AdoMet_synt"/>
    <property type="match status" value="1"/>
</dbReference>
<dbReference type="InterPro" id="IPR022630">
    <property type="entry name" value="S-AdoMet_synt_C"/>
</dbReference>
<keyword evidence="4 10" id="KW-0808">Transferase</keyword>
<evidence type="ECO:0000256" key="7">
    <source>
        <dbReference type="ARBA" id="ARBA00022840"/>
    </source>
</evidence>
<evidence type="ECO:0000256" key="1">
    <source>
        <dbReference type="ARBA" id="ARBA00005224"/>
    </source>
</evidence>
<dbReference type="GO" id="GO:0004478">
    <property type="term" value="F:methionine adenosyltransferase activity"/>
    <property type="evidence" value="ECO:0007669"/>
    <property type="project" value="UniProtKB-EC"/>
</dbReference>
<evidence type="ECO:0000256" key="4">
    <source>
        <dbReference type="ARBA" id="ARBA00022679"/>
    </source>
</evidence>
<dbReference type="InterPro" id="IPR018163">
    <property type="entry name" value="Thr/Ala-tRNA-synth_IIc_edit"/>
</dbReference>
<evidence type="ECO:0000256" key="10">
    <source>
        <dbReference type="RuleBase" id="RU000541"/>
    </source>
</evidence>
<dbReference type="InterPro" id="IPR022628">
    <property type="entry name" value="S-AdoMet_synt_N"/>
</dbReference>
<evidence type="ECO:0000256" key="2">
    <source>
        <dbReference type="ARBA" id="ARBA00009685"/>
    </source>
</evidence>
<evidence type="ECO:0000313" key="16">
    <source>
        <dbReference type="Proteomes" id="UP001295794"/>
    </source>
</evidence>